<dbReference type="RefSeq" id="WP_377714964.1">
    <property type="nucleotide sequence ID" value="NZ_JBHTJM010000008.1"/>
</dbReference>
<organism evidence="1 2">
    <name type="scientific">Pseudofulvibacter geojedonensis</name>
    <dbReference type="NCBI Taxonomy" id="1123758"/>
    <lineage>
        <taxon>Bacteria</taxon>
        <taxon>Pseudomonadati</taxon>
        <taxon>Bacteroidota</taxon>
        <taxon>Flavobacteriia</taxon>
        <taxon>Flavobacteriales</taxon>
        <taxon>Flavobacteriaceae</taxon>
        <taxon>Pseudofulvibacter</taxon>
    </lineage>
</organism>
<accession>A0ABW3I1U9</accession>
<protein>
    <recommendedName>
        <fullName evidence="3">Virulence-protein E N-terminal domain-containing protein</fullName>
    </recommendedName>
</protein>
<proteinExistence type="predicted"/>
<dbReference type="EMBL" id="JBHTJM010000008">
    <property type="protein sequence ID" value="MFD0963839.1"/>
    <property type="molecule type" value="Genomic_DNA"/>
</dbReference>
<name>A0ABW3I1U9_9FLAO</name>
<comment type="caution">
    <text evidence="1">The sequence shown here is derived from an EMBL/GenBank/DDBJ whole genome shotgun (WGS) entry which is preliminary data.</text>
</comment>
<dbReference type="Proteomes" id="UP001596997">
    <property type="component" value="Unassembled WGS sequence"/>
</dbReference>
<keyword evidence="2" id="KW-1185">Reference proteome</keyword>
<evidence type="ECO:0008006" key="3">
    <source>
        <dbReference type="Google" id="ProtNLM"/>
    </source>
</evidence>
<evidence type="ECO:0000313" key="1">
    <source>
        <dbReference type="EMBL" id="MFD0963839.1"/>
    </source>
</evidence>
<evidence type="ECO:0000313" key="2">
    <source>
        <dbReference type="Proteomes" id="UP001596997"/>
    </source>
</evidence>
<gene>
    <name evidence="1" type="ORF">ACFQ1O_07455</name>
</gene>
<sequence>MRQKKQKTSTYLINHYEKVTKPQVIENSDIYTFLEYIKNPDQEFITTITHARELCINGKKREYDQLKMQQPCCTLNFTFSGYKNNNNIIGATGFMFIDIDNSIEIDLSNPYLFATWKSFSNTGRGVLVAIDGLTQENFQANYLYVTELLNIKADKNAAKATQFTIYSYDKNIYINDNSKIIKAKESSIKINDIRNKKMHNRLAYKKRIKDVNVLCNIKIKYDIYDELDFEGKDYIVFNDDKEYFPVLYIPWIINVGQRNTKISAIAEQFLAINYHANEKDFRIFMNFINGRCEEPLGDDELEGIINRKLQQDRVELIYNKPRRIVFDPYSVLNKKQKQKIVGQVIGQVRIKNSINKIKEAIDNWDFEKQGKITRKSISKATGLHRNTISNRIEQFLELISKMNDEYKNSR</sequence>
<reference evidence="2" key="1">
    <citation type="journal article" date="2019" name="Int. J. Syst. Evol. Microbiol.">
        <title>The Global Catalogue of Microorganisms (GCM) 10K type strain sequencing project: providing services to taxonomists for standard genome sequencing and annotation.</title>
        <authorList>
            <consortium name="The Broad Institute Genomics Platform"/>
            <consortium name="The Broad Institute Genome Sequencing Center for Infectious Disease"/>
            <person name="Wu L."/>
            <person name="Ma J."/>
        </authorList>
    </citation>
    <scope>NUCLEOTIDE SEQUENCE [LARGE SCALE GENOMIC DNA]</scope>
    <source>
        <strain evidence="2">CCUG 62114</strain>
    </source>
</reference>